<evidence type="ECO:0000313" key="10">
    <source>
        <dbReference type="EMBL" id="AGL02021.1"/>
    </source>
</evidence>
<dbReference type="InterPro" id="IPR011053">
    <property type="entry name" value="Single_hybrid_motif"/>
</dbReference>
<dbReference type="InterPro" id="IPR003379">
    <property type="entry name" value="Carboxylase_cons_dom"/>
</dbReference>
<dbReference type="CDD" id="cd06850">
    <property type="entry name" value="biotinyl_domain"/>
    <property type="match status" value="1"/>
</dbReference>
<evidence type="ECO:0000259" key="9">
    <source>
        <dbReference type="PROSITE" id="PS50991"/>
    </source>
</evidence>
<dbReference type="eggNOG" id="COG5016">
    <property type="taxonomic scope" value="Bacteria"/>
</dbReference>
<gene>
    <name evidence="10" type="ORF">Desgi_2615</name>
</gene>
<dbReference type="InterPro" id="IPR001249">
    <property type="entry name" value="AcCoA_biotinCC"/>
</dbReference>
<evidence type="ECO:0000256" key="3">
    <source>
        <dbReference type="ARBA" id="ARBA00022832"/>
    </source>
</evidence>
<dbReference type="GO" id="GO:0009317">
    <property type="term" value="C:acetyl-CoA carboxylase complex"/>
    <property type="evidence" value="ECO:0007669"/>
    <property type="project" value="InterPro"/>
</dbReference>
<dbReference type="PRINTS" id="PR01071">
    <property type="entry name" value="ACOABIOTINCC"/>
</dbReference>
<dbReference type="KEGG" id="dgi:Desgi_2615"/>
<dbReference type="SUPFAM" id="SSF89000">
    <property type="entry name" value="post-HMGL domain-like"/>
    <property type="match status" value="1"/>
</dbReference>
<evidence type="ECO:0000313" key="11">
    <source>
        <dbReference type="Proteomes" id="UP000013520"/>
    </source>
</evidence>
<dbReference type="CDD" id="cd07937">
    <property type="entry name" value="DRE_TIM_PC_TC_5S"/>
    <property type="match status" value="1"/>
</dbReference>
<keyword evidence="6" id="KW-0092">Biotin</keyword>
<evidence type="ECO:0000256" key="6">
    <source>
        <dbReference type="ARBA" id="ARBA00023267"/>
    </source>
</evidence>
<dbReference type="GO" id="GO:0004736">
    <property type="term" value="F:pyruvate carboxylase activity"/>
    <property type="evidence" value="ECO:0007669"/>
    <property type="project" value="TreeGrafter"/>
</dbReference>
<accession>R4KQY8</accession>
<dbReference type="InterPro" id="IPR000089">
    <property type="entry name" value="Biotin_lipoyl"/>
</dbReference>
<dbReference type="NCBIfam" id="NF006761">
    <property type="entry name" value="PRK09282.1"/>
    <property type="match status" value="1"/>
</dbReference>
<keyword evidence="3" id="KW-0276">Fatty acid metabolism</keyword>
<dbReference type="PANTHER" id="PTHR43778:SF2">
    <property type="entry name" value="PYRUVATE CARBOXYLASE, MITOCHONDRIAL"/>
    <property type="match status" value="1"/>
</dbReference>
<dbReference type="GO" id="GO:0006094">
    <property type="term" value="P:gluconeogenesis"/>
    <property type="evidence" value="ECO:0007669"/>
    <property type="project" value="TreeGrafter"/>
</dbReference>
<protein>
    <submittedName>
        <fullName evidence="10">Acetyl-CoA carboxylase, biotin carboxyl carrier protein</fullName>
    </submittedName>
</protein>
<dbReference type="PROSITE" id="PS50991">
    <property type="entry name" value="PYR_CT"/>
    <property type="match status" value="1"/>
</dbReference>
<dbReference type="GO" id="GO:0006633">
    <property type="term" value="P:fatty acid biosynthetic process"/>
    <property type="evidence" value="ECO:0007669"/>
    <property type="project" value="UniProtKB-UniPathway"/>
</dbReference>
<feature type="region of interest" description="Disordered" evidence="7">
    <location>
        <begin position="483"/>
        <end position="504"/>
    </location>
</feature>
<organism evidence="10 11">
    <name type="scientific">Desulfoscipio gibsoniae DSM 7213</name>
    <dbReference type="NCBI Taxonomy" id="767817"/>
    <lineage>
        <taxon>Bacteria</taxon>
        <taxon>Bacillati</taxon>
        <taxon>Bacillota</taxon>
        <taxon>Clostridia</taxon>
        <taxon>Eubacteriales</taxon>
        <taxon>Desulfallaceae</taxon>
        <taxon>Desulfoscipio</taxon>
    </lineage>
</organism>
<dbReference type="InterPro" id="IPR000891">
    <property type="entry name" value="PYR_CT"/>
</dbReference>
<dbReference type="RefSeq" id="WP_006521749.1">
    <property type="nucleotide sequence ID" value="NC_021184.1"/>
</dbReference>
<dbReference type="FunFam" id="2.40.50.100:FF:000003">
    <property type="entry name" value="Acetyl-CoA carboxylase biotin carboxyl carrier protein"/>
    <property type="match status" value="1"/>
</dbReference>
<comment type="pathway">
    <text evidence="1">Lipid metabolism; fatty acid biosynthesis.</text>
</comment>
<dbReference type="HOGENOM" id="CLU_000395_4_2_9"/>
<dbReference type="STRING" id="767817.Desgi_2615"/>
<dbReference type="OrthoDB" id="9807469at2"/>
<dbReference type="Pfam" id="PF02436">
    <property type="entry name" value="PYC_OADA"/>
    <property type="match status" value="1"/>
</dbReference>
<dbReference type="Pfam" id="PF00682">
    <property type="entry name" value="HMGL-like"/>
    <property type="match status" value="1"/>
</dbReference>
<dbReference type="AlphaFoldDB" id="R4KQY8"/>
<dbReference type="Gene3D" id="2.40.50.100">
    <property type="match status" value="1"/>
</dbReference>
<dbReference type="PROSITE" id="PS00188">
    <property type="entry name" value="BIOTIN"/>
    <property type="match status" value="1"/>
</dbReference>
<dbReference type="UniPathway" id="UPA00094"/>
<dbReference type="GO" id="GO:0003989">
    <property type="term" value="F:acetyl-CoA carboxylase activity"/>
    <property type="evidence" value="ECO:0007669"/>
    <property type="project" value="InterPro"/>
</dbReference>
<keyword evidence="5" id="KW-0275">Fatty acid biosynthesis</keyword>
<dbReference type="PANTHER" id="PTHR43778">
    <property type="entry name" value="PYRUVATE CARBOXYLASE"/>
    <property type="match status" value="1"/>
</dbReference>
<dbReference type="EMBL" id="CP003273">
    <property type="protein sequence ID" value="AGL02021.1"/>
    <property type="molecule type" value="Genomic_DNA"/>
</dbReference>
<evidence type="ECO:0000256" key="4">
    <source>
        <dbReference type="ARBA" id="ARBA00023098"/>
    </source>
</evidence>
<dbReference type="Gene3D" id="3.20.20.70">
    <property type="entry name" value="Aldolase class I"/>
    <property type="match status" value="1"/>
</dbReference>
<dbReference type="SUPFAM" id="SSF51569">
    <property type="entry name" value="Aldolase"/>
    <property type="match status" value="1"/>
</dbReference>
<evidence type="ECO:0000256" key="7">
    <source>
        <dbReference type="SAM" id="MobiDB-lite"/>
    </source>
</evidence>
<dbReference type="InterPro" id="IPR055268">
    <property type="entry name" value="PCB-like"/>
</dbReference>
<dbReference type="InterPro" id="IPR001882">
    <property type="entry name" value="Biotin_BS"/>
</dbReference>
<dbReference type="PROSITE" id="PS50968">
    <property type="entry name" value="BIOTINYL_LIPOYL"/>
    <property type="match status" value="1"/>
</dbReference>
<evidence type="ECO:0000256" key="5">
    <source>
        <dbReference type="ARBA" id="ARBA00023160"/>
    </source>
</evidence>
<evidence type="ECO:0000259" key="8">
    <source>
        <dbReference type="PROSITE" id="PS50968"/>
    </source>
</evidence>
<dbReference type="eggNOG" id="COG0511">
    <property type="taxonomic scope" value="Bacteria"/>
</dbReference>
<keyword evidence="11" id="KW-1185">Reference proteome</keyword>
<proteinExistence type="predicted"/>
<reference evidence="10 11" key="1">
    <citation type="submission" date="2012-01" db="EMBL/GenBank/DDBJ databases">
        <title>Complete sequence of Desulfotomaculum gibsoniae DSM 7213.</title>
        <authorList>
            <consortium name="US DOE Joint Genome Institute"/>
            <person name="Lucas S."/>
            <person name="Han J."/>
            <person name="Lapidus A."/>
            <person name="Cheng J.-F."/>
            <person name="Goodwin L."/>
            <person name="Pitluck S."/>
            <person name="Peters L."/>
            <person name="Ovchinnikova G."/>
            <person name="Teshima H."/>
            <person name="Detter J.C."/>
            <person name="Han C."/>
            <person name="Tapia R."/>
            <person name="Land M."/>
            <person name="Hauser L."/>
            <person name="Kyrpides N."/>
            <person name="Ivanova N."/>
            <person name="Pagani I."/>
            <person name="Parshina S."/>
            <person name="Plugge C."/>
            <person name="Muyzer G."/>
            <person name="Kuever J."/>
            <person name="Ivanova A."/>
            <person name="Nazina T."/>
            <person name="Klenk H.-P."/>
            <person name="Brambilla E."/>
            <person name="Spring S."/>
            <person name="Stams A.F."/>
            <person name="Woyke T."/>
        </authorList>
    </citation>
    <scope>NUCLEOTIDE SEQUENCE [LARGE SCALE GENOMIC DNA]</scope>
    <source>
        <strain evidence="10 11">DSM 7213</strain>
    </source>
</reference>
<keyword evidence="2" id="KW-0444">Lipid biosynthesis</keyword>
<evidence type="ECO:0000256" key="2">
    <source>
        <dbReference type="ARBA" id="ARBA00022516"/>
    </source>
</evidence>
<dbReference type="Pfam" id="PF00364">
    <property type="entry name" value="Biotin_lipoyl"/>
    <property type="match status" value="1"/>
</dbReference>
<name>R4KQY8_9FIRM</name>
<evidence type="ECO:0000256" key="1">
    <source>
        <dbReference type="ARBA" id="ARBA00005194"/>
    </source>
</evidence>
<dbReference type="SUPFAM" id="SSF51230">
    <property type="entry name" value="Single hybrid motif"/>
    <property type="match status" value="1"/>
</dbReference>
<dbReference type="NCBIfam" id="TIGR00531">
    <property type="entry name" value="BCCP"/>
    <property type="match status" value="1"/>
</dbReference>
<feature type="domain" description="Lipoyl-binding" evidence="8">
    <location>
        <begin position="592"/>
        <end position="668"/>
    </location>
</feature>
<keyword evidence="4" id="KW-0443">Lipid metabolism</keyword>
<feature type="domain" description="Pyruvate carboxyltransferase" evidence="9">
    <location>
        <begin position="4"/>
        <end position="264"/>
    </location>
</feature>
<sequence length="670" mass="73122">MAKVKITDTTLRDGHQSLWATRMSIKDMLPIVEKLDMVGYHSLEVWGGATFDVCLRYLNEDPWERLRTLKRYIKRTPLQMLLRGQSLVGYQHYPDDVVEAFVFKMVENGIDIIRVFDALNDIRNMETSVRAGKKAGAHVQASVVYTVSPVHTTGHYLQTAEKLAEMGADSICVKDMAGLLTPYQAYELISKLRQHPGLPVQLHSHYIGGLALATYLKAVEAGVDVIDTAAVPLAFGASQPPVETVVRALQGTQFDTGLDMRLLFEIAGYFEELREQRGQERGVTRINDMRVFEHQVPGGMITNLVSQLKEQKSAHLLPRVLEEIPRVRRELGYPPLVTPTSQIVGTQAVLNVLTGERYKLIPGEVKAYIQGLYGRPPAPLEEAVARRVLGDKQPITCRPADLLEPRLEKIKLETRGLTNSNEDILCYAIFPQITKKFLEARKNSSAGNINFARDTGAAGVGGSAGGENTAKTGCAAEKANAGTATAQNISDRTSGAPGLPGHTTKEVNEMDIQQIKELISMINETNIDEFSLNSDGMKLSIKKASGDGPCLPHAAAQIVSENCSSLPTAAQSREDDSCMPHTAGHNDAAVSGTVVKAPMVGTFYRSPAPDADPFIKIGTRVEKGQTLCILEAMKLMNEIEAEVAGTVVQILAENAQAVEYGQPLLVIQED</sequence>
<dbReference type="InterPro" id="IPR013785">
    <property type="entry name" value="Aldolase_TIM"/>
</dbReference>
<dbReference type="Proteomes" id="UP000013520">
    <property type="component" value="Chromosome"/>
</dbReference>